<dbReference type="SMART" id="SM00729">
    <property type="entry name" value="Elp3"/>
    <property type="match status" value="1"/>
</dbReference>
<proteinExistence type="predicted"/>
<evidence type="ECO:0000256" key="4">
    <source>
        <dbReference type="ARBA" id="ARBA00023014"/>
    </source>
</evidence>
<keyword evidence="4" id="KW-0411">Iron-sulfur</keyword>
<dbReference type="InterPro" id="IPR023885">
    <property type="entry name" value="4Fe4S-binding_SPASM_dom"/>
</dbReference>
<dbReference type="PANTHER" id="PTHR11228">
    <property type="entry name" value="RADICAL SAM DOMAIN PROTEIN"/>
    <property type="match status" value="1"/>
</dbReference>
<comment type="caution">
    <text evidence="6">The sequence shown here is derived from an EMBL/GenBank/DDBJ whole genome shotgun (WGS) entry which is preliminary data.</text>
</comment>
<dbReference type="GO" id="GO:0046872">
    <property type="term" value="F:metal ion binding"/>
    <property type="evidence" value="ECO:0007669"/>
    <property type="project" value="UniProtKB-KW"/>
</dbReference>
<protein>
    <submittedName>
        <fullName evidence="6">Radical SAM protein</fullName>
    </submittedName>
</protein>
<evidence type="ECO:0000313" key="7">
    <source>
        <dbReference type="Proteomes" id="UP001056429"/>
    </source>
</evidence>
<dbReference type="InterPro" id="IPR058240">
    <property type="entry name" value="rSAM_sf"/>
</dbReference>
<dbReference type="PANTHER" id="PTHR11228:SF7">
    <property type="entry name" value="PQQA PEPTIDE CYCLASE"/>
    <property type="match status" value="1"/>
</dbReference>
<feature type="domain" description="Radical SAM core" evidence="5">
    <location>
        <begin position="93"/>
        <end position="321"/>
    </location>
</feature>
<accession>A0A9J6P9J4</accession>
<dbReference type="NCBIfam" id="TIGR04085">
    <property type="entry name" value="rSAM_more_4Fe4S"/>
    <property type="match status" value="1"/>
</dbReference>
<evidence type="ECO:0000256" key="1">
    <source>
        <dbReference type="ARBA" id="ARBA00022691"/>
    </source>
</evidence>
<dbReference type="InterPro" id="IPR006638">
    <property type="entry name" value="Elp3/MiaA/NifB-like_rSAM"/>
</dbReference>
<dbReference type="InterPro" id="IPR013785">
    <property type="entry name" value="Aldolase_TIM"/>
</dbReference>
<dbReference type="SFLD" id="SFLDG01067">
    <property type="entry name" value="SPASM/twitch_domain_containing"/>
    <property type="match status" value="1"/>
</dbReference>
<keyword evidence="1" id="KW-0949">S-adenosyl-L-methionine</keyword>
<sequence length="438" mass="50836">MTAILLKKDQVFHVMDPYYGGLWELDRVGIEQYLKFLEIYKNDEVSTEKIKKKYSKIISQEMIDFMIKEKMPIDTTYFPRVILENINEAEDGIIVPPEIILEVNRKCNYRCPWCYIPTMEEQDETLTLKEIEEQIIIPFVNKGAKCWTLTGGEPSVTFERTLSIVKMISKYTKEKHGEEADISILSNGYKFSEYAEKYFEAGVSKVQFQLSSPYEEEEIKLRNPKGGINSFEHVIEGVKKANELRYFTSINMVVSPDKNIKGIKDMILLADNLKLDMLRITPVVMAGMAKENGICLDIENYTKIKNNTKAGRELLKEDSTLEIYLPHFDLENDRPMRCGLGFIDFYIDYRGIVFPCNNLIDDELKCDPGTIKEFTGPEIWFGSKMLNRFRDYLNTNIGEECGACEYRGMCVGNCIARCWQRYGKFDLLEMPKECFRTI</sequence>
<evidence type="ECO:0000259" key="5">
    <source>
        <dbReference type="PROSITE" id="PS51918"/>
    </source>
</evidence>
<dbReference type="EMBL" id="JAGSOJ010000007">
    <property type="protein sequence ID" value="MCM1992772.1"/>
    <property type="molecule type" value="Genomic_DNA"/>
</dbReference>
<dbReference type="GO" id="GO:0003824">
    <property type="term" value="F:catalytic activity"/>
    <property type="evidence" value="ECO:0007669"/>
    <property type="project" value="InterPro"/>
</dbReference>
<dbReference type="RefSeq" id="WP_250861940.1">
    <property type="nucleotide sequence ID" value="NZ_JAGSOJ010000007.1"/>
</dbReference>
<keyword evidence="2" id="KW-0479">Metal-binding</keyword>
<evidence type="ECO:0000256" key="3">
    <source>
        <dbReference type="ARBA" id="ARBA00023004"/>
    </source>
</evidence>
<dbReference type="SUPFAM" id="SSF102114">
    <property type="entry name" value="Radical SAM enzymes"/>
    <property type="match status" value="1"/>
</dbReference>
<dbReference type="Gene3D" id="3.20.20.70">
    <property type="entry name" value="Aldolase class I"/>
    <property type="match status" value="1"/>
</dbReference>
<dbReference type="GO" id="GO:0051536">
    <property type="term" value="F:iron-sulfur cluster binding"/>
    <property type="evidence" value="ECO:0007669"/>
    <property type="project" value="UniProtKB-KW"/>
</dbReference>
<organism evidence="6 7">
    <name type="scientific">Oceanirhabdus seepicola</name>
    <dbReference type="NCBI Taxonomy" id="2828781"/>
    <lineage>
        <taxon>Bacteria</taxon>
        <taxon>Bacillati</taxon>
        <taxon>Bacillota</taxon>
        <taxon>Clostridia</taxon>
        <taxon>Eubacteriales</taxon>
        <taxon>Clostridiaceae</taxon>
        <taxon>Oceanirhabdus</taxon>
    </lineage>
</organism>
<evidence type="ECO:0000313" key="6">
    <source>
        <dbReference type="EMBL" id="MCM1992772.1"/>
    </source>
</evidence>
<gene>
    <name evidence="6" type="ORF">KDK92_23895</name>
</gene>
<keyword evidence="7" id="KW-1185">Reference proteome</keyword>
<dbReference type="SFLD" id="SFLDS00029">
    <property type="entry name" value="Radical_SAM"/>
    <property type="match status" value="1"/>
</dbReference>
<dbReference type="CDD" id="cd01335">
    <property type="entry name" value="Radical_SAM"/>
    <property type="match status" value="1"/>
</dbReference>
<dbReference type="InterPro" id="IPR007197">
    <property type="entry name" value="rSAM"/>
</dbReference>
<dbReference type="AlphaFoldDB" id="A0A9J6P9J4"/>
<reference evidence="6" key="1">
    <citation type="journal article" date="2021" name="mSystems">
        <title>Bacteria and Archaea Synergistically Convert Glycine Betaine to Biogenic Methane in the Formosa Cold Seep of the South China Sea.</title>
        <authorList>
            <person name="Li L."/>
            <person name="Zhang W."/>
            <person name="Zhang S."/>
            <person name="Song L."/>
            <person name="Sun Q."/>
            <person name="Zhang H."/>
            <person name="Xiang H."/>
            <person name="Dong X."/>
        </authorList>
    </citation>
    <scope>NUCLEOTIDE SEQUENCE</scope>
    <source>
        <strain evidence="6">ZWT</strain>
    </source>
</reference>
<dbReference type="Pfam" id="PF04055">
    <property type="entry name" value="Radical_SAM"/>
    <property type="match status" value="1"/>
</dbReference>
<dbReference type="PROSITE" id="PS51918">
    <property type="entry name" value="RADICAL_SAM"/>
    <property type="match status" value="1"/>
</dbReference>
<evidence type="ECO:0000256" key="2">
    <source>
        <dbReference type="ARBA" id="ARBA00022723"/>
    </source>
</evidence>
<dbReference type="Proteomes" id="UP001056429">
    <property type="component" value="Unassembled WGS sequence"/>
</dbReference>
<keyword evidence="3" id="KW-0408">Iron</keyword>
<reference evidence="6" key="2">
    <citation type="submission" date="2021-04" db="EMBL/GenBank/DDBJ databases">
        <authorList>
            <person name="Dong X."/>
        </authorList>
    </citation>
    <scope>NUCLEOTIDE SEQUENCE</scope>
    <source>
        <strain evidence="6">ZWT</strain>
    </source>
</reference>
<name>A0A9J6P9J4_9CLOT</name>
<dbReference type="InterPro" id="IPR050377">
    <property type="entry name" value="Radical_SAM_PqqE_MftC-like"/>
</dbReference>